<name>A0A7I8L555_SPIIN</name>
<feature type="region of interest" description="Disordered" evidence="1">
    <location>
        <begin position="129"/>
        <end position="175"/>
    </location>
</feature>
<proteinExistence type="predicted"/>
<dbReference type="AlphaFoldDB" id="A0A7I8L555"/>
<dbReference type="EMBL" id="LR746274">
    <property type="protein sequence ID" value="CAA7405070.1"/>
    <property type="molecule type" value="Genomic_DNA"/>
</dbReference>
<evidence type="ECO:0000313" key="3">
    <source>
        <dbReference type="Proteomes" id="UP000663760"/>
    </source>
</evidence>
<protein>
    <submittedName>
        <fullName evidence="2">Uncharacterized protein</fullName>
    </submittedName>
</protein>
<keyword evidence="3" id="KW-1185">Reference proteome</keyword>
<evidence type="ECO:0000313" key="2">
    <source>
        <dbReference type="EMBL" id="CAA7405070.1"/>
    </source>
</evidence>
<evidence type="ECO:0000256" key="1">
    <source>
        <dbReference type="SAM" id="MobiDB-lite"/>
    </source>
</evidence>
<dbReference type="OrthoDB" id="1435561at2759"/>
<reference evidence="2" key="1">
    <citation type="submission" date="2020-02" db="EMBL/GenBank/DDBJ databases">
        <authorList>
            <person name="Scholz U."/>
            <person name="Mascher M."/>
            <person name="Fiebig A."/>
        </authorList>
    </citation>
    <scope>NUCLEOTIDE SEQUENCE</scope>
</reference>
<dbReference type="Proteomes" id="UP000663760">
    <property type="component" value="Chromosome 11"/>
</dbReference>
<organism evidence="2 3">
    <name type="scientific">Spirodela intermedia</name>
    <name type="common">Intermediate duckweed</name>
    <dbReference type="NCBI Taxonomy" id="51605"/>
    <lineage>
        <taxon>Eukaryota</taxon>
        <taxon>Viridiplantae</taxon>
        <taxon>Streptophyta</taxon>
        <taxon>Embryophyta</taxon>
        <taxon>Tracheophyta</taxon>
        <taxon>Spermatophyta</taxon>
        <taxon>Magnoliopsida</taxon>
        <taxon>Liliopsida</taxon>
        <taxon>Araceae</taxon>
        <taxon>Lemnoideae</taxon>
        <taxon>Spirodela</taxon>
    </lineage>
</organism>
<sequence>MALQKGESSSQDLVMSGGLKGAEPPAQIGAFPILTTLNYQLSDAIEMENPIKQKDQQVMLKNGGIPRLRTAQIQSLHRDHENLSTDDEDLILNYFKKLSHVVIELRSLEEKITDAALSTKLLRSVLGRTSRKPPQMEIAAEAKDAKEEDVAEEEEEVPLKSKIVMMNHSPKTSQK</sequence>
<gene>
    <name evidence="2" type="ORF">SI8410_11015748</name>
</gene>
<accession>A0A7I8L555</accession>